<comment type="similarity">
    <text evidence="2">Belongs to the major facilitator superfamily. Proton-dependent oligopeptide transporter (POT/PTR) (TC 2.A.17) family.</text>
</comment>
<protein>
    <submittedName>
        <fullName evidence="8">Uncharacterized protein</fullName>
    </submittedName>
</protein>
<dbReference type="GO" id="GO:0022857">
    <property type="term" value="F:transmembrane transporter activity"/>
    <property type="evidence" value="ECO:0007669"/>
    <property type="project" value="InterPro"/>
</dbReference>
<dbReference type="EMBL" id="JAJSOW010000004">
    <property type="protein sequence ID" value="KAI9192870.1"/>
    <property type="molecule type" value="Genomic_DNA"/>
</dbReference>
<dbReference type="PANTHER" id="PTHR11654">
    <property type="entry name" value="OLIGOPEPTIDE TRANSPORTER-RELATED"/>
    <property type="match status" value="1"/>
</dbReference>
<dbReference type="InterPro" id="IPR000109">
    <property type="entry name" value="POT_fam"/>
</dbReference>
<feature type="region of interest" description="Disordered" evidence="6">
    <location>
        <begin position="81"/>
        <end position="100"/>
    </location>
</feature>
<keyword evidence="7" id="KW-0732">Signal</keyword>
<evidence type="ECO:0000256" key="4">
    <source>
        <dbReference type="ARBA" id="ARBA00022989"/>
    </source>
</evidence>
<feature type="signal peptide" evidence="7">
    <location>
        <begin position="1"/>
        <end position="16"/>
    </location>
</feature>
<dbReference type="Proteomes" id="UP001064489">
    <property type="component" value="Chromosome 6"/>
</dbReference>
<accession>A0AAD5NYV5</accession>
<reference evidence="8" key="2">
    <citation type="submission" date="2023-02" db="EMBL/GenBank/DDBJ databases">
        <authorList>
            <person name="Swenson N.G."/>
            <person name="Wegrzyn J.L."/>
            <person name="Mcevoy S.L."/>
        </authorList>
    </citation>
    <scope>NUCLEOTIDE SEQUENCE</scope>
    <source>
        <strain evidence="8">91603</strain>
        <tissue evidence="8">Leaf</tissue>
    </source>
</reference>
<evidence type="ECO:0000256" key="7">
    <source>
        <dbReference type="SAM" id="SignalP"/>
    </source>
</evidence>
<dbReference type="Pfam" id="PF00854">
    <property type="entry name" value="PTR2"/>
    <property type="match status" value="1"/>
</dbReference>
<dbReference type="InterPro" id="IPR036259">
    <property type="entry name" value="MFS_trans_sf"/>
</dbReference>
<evidence type="ECO:0000256" key="5">
    <source>
        <dbReference type="ARBA" id="ARBA00023136"/>
    </source>
</evidence>
<dbReference type="AlphaFoldDB" id="A0AAD5NYV5"/>
<proteinExistence type="inferred from homology"/>
<gene>
    <name evidence="8" type="ORF">LWI28_028741</name>
</gene>
<comment type="caution">
    <text evidence="8">The sequence shown here is derived from an EMBL/GenBank/DDBJ whole genome shotgun (WGS) entry which is preliminary data.</text>
</comment>
<keyword evidence="9" id="KW-1185">Reference proteome</keyword>
<evidence type="ECO:0000256" key="2">
    <source>
        <dbReference type="ARBA" id="ARBA00005982"/>
    </source>
</evidence>
<name>A0AAD5NYV5_ACENE</name>
<sequence length="100" mass="10963">MGIGLLFSITSMVSWAIVESIRRQLAIKEGFSDNPTGVVDMSVMWLLPHLMMDGLAEAFYTVAQNEFFSCEFPESMSSISSGLNGVGVSYSRSKLGRKES</sequence>
<evidence type="ECO:0000313" key="8">
    <source>
        <dbReference type="EMBL" id="KAI9192870.1"/>
    </source>
</evidence>
<dbReference type="GO" id="GO:0016020">
    <property type="term" value="C:membrane"/>
    <property type="evidence" value="ECO:0007669"/>
    <property type="project" value="UniProtKB-SubCell"/>
</dbReference>
<organism evidence="8 9">
    <name type="scientific">Acer negundo</name>
    <name type="common">Box elder</name>
    <dbReference type="NCBI Taxonomy" id="4023"/>
    <lineage>
        <taxon>Eukaryota</taxon>
        <taxon>Viridiplantae</taxon>
        <taxon>Streptophyta</taxon>
        <taxon>Embryophyta</taxon>
        <taxon>Tracheophyta</taxon>
        <taxon>Spermatophyta</taxon>
        <taxon>Magnoliopsida</taxon>
        <taxon>eudicotyledons</taxon>
        <taxon>Gunneridae</taxon>
        <taxon>Pentapetalae</taxon>
        <taxon>rosids</taxon>
        <taxon>malvids</taxon>
        <taxon>Sapindales</taxon>
        <taxon>Sapindaceae</taxon>
        <taxon>Hippocastanoideae</taxon>
        <taxon>Acereae</taxon>
        <taxon>Acer</taxon>
    </lineage>
</organism>
<feature type="chain" id="PRO_5042244387" evidence="7">
    <location>
        <begin position="17"/>
        <end position="100"/>
    </location>
</feature>
<comment type="subcellular location">
    <subcellularLocation>
        <location evidence="1">Membrane</location>
        <topology evidence="1">Multi-pass membrane protein</topology>
    </subcellularLocation>
</comment>
<evidence type="ECO:0000256" key="3">
    <source>
        <dbReference type="ARBA" id="ARBA00022692"/>
    </source>
</evidence>
<evidence type="ECO:0000313" key="9">
    <source>
        <dbReference type="Proteomes" id="UP001064489"/>
    </source>
</evidence>
<dbReference type="Gene3D" id="1.20.1250.20">
    <property type="entry name" value="MFS general substrate transporter like domains"/>
    <property type="match status" value="1"/>
</dbReference>
<keyword evidence="3" id="KW-0812">Transmembrane</keyword>
<keyword evidence="5" id="KW-0472">Membrane</keyword>
<keyword evidence="4" id="KW-1133">Transmembrane helix</keyword>
<evidence type="ECO:0000256" key="1">
    <source>
        <dbReference type="ARBA" id="ARBA00004141"/>
    </source>
</evidence>
<evidence type="ECO:0000256" key="6">
    <source>
        <dbReference type="SAM" id="MobiDB-lite"/>
    </source>
</evidence>
<reference evidence="8" key="1">
    <citation type="journal article" date="2022" name="Plant J.">
        <title>Strategies of tolerance reflected in two North American maple genomes.</title>
        <authorList>
            <person name="McEvoy S.L."/>
            <person name="Sezen U.U."/>
            <person name="Trouern-Trend A."/>
            <person name="McMahon S.M."/>
            <person name="Schaberg P.G."/>
            <person name="Yang J."/>
            <person name="Wegrzyn J.L."/>
            <person name="Swenson N.G."/>
        </authorList>
    </citation>
    <scope>NUCLEOTIDE SEQUENCE</scope>
    <source>
        <strain evidence="8">91603</strain>
    </source>
</reference>